<dbReference type="EMBL" id="AKAU01000282">
    <property type="protein sequence ID" value="EIM94321.1"/>
    <property type="molecule type" value="Genomic_DNA"/>
</dbReference>
<dbReference type="Proteomes" id="UP000004980">
    <property type="component" value="Unassembled WGS sequence"/>
</dbReference>
<proteinExistence type="predicted"/>
<keyword evidence="3" id="KW-1185">Reference proteome</keyword>
<dbReference type="EMBL" id="CP026106">
    <property type="protein sequence ID" value="AUT71421.1"/>
    <property type="molecule type" value="Genomic_DNA"/>
</dbReference>
<evidence type="ECO:0000313" key="2">
    <source>
        <dbReference type="EMBL" id="EIM94321.1"/>
    </source>
</evidence>
<evidence type="ECO:0000313" key="3">
    <source>
        <dbReference type="Proteomes" id="UP000004980"/>
    </source>
</evidence>
<sequence>MKLIYTPFPATKAGNLASVLAKRPDAAKGFENNQRIYAPKRNDDNYIKSEAQPLDLSDGDELLINAHCNAGLDYLSTNVKCETDKDVEKKVTASQLVLQLAAHGLKKERNVKIKLWVCKGGQDGAFDKESFAKRFSKAMFEAGYQSCRIFAYTESLMQQYGSIDTEDPHEKGVHRRSNNEKKQFDDYIEKLKTNPETPQNRTLKRLLAISKSEEDAKSKLRPLWESTRDHAVVTPGLRASNFRKEFRDGKIVDHVSTTD</sequence>
<dbReference type="GeneID" id="55531457"/>
<dbReference type="KEGG" id="phs:C2L64_24420"/>
<dbReference type="AlphaFoldDB" id="A0AAN1JCF8"/>
<evidence type="ECO:0000313" key="1">
    <source>
        <dbReference type="EMBL" id="AUT71421.1"/>
    </source>
</evidence>
<organism evidence="1 4">
    <name type="scientific">Paraburkholderia hospita</name>
    <dbReference type="NCBI Taxonomy" id="169430"/>
    <lineage>
        <taxon>Bacteria</taxon>
        <taxon>Pseudomonadati</taxon>
        <taxon>Pseudomonadota</taxon>
        <taxon>Betaproteobacteria</taxon>
        <taxon>Burkholderiales</taxon>
        <taxon>Burkholderiaceae</taxon>
        <taxon>Paraburkholderia</taxon>
    </lineage>
</organism>
<accession>A0AAN1JCF8</accession>
<protein>
    <submittedName>
        <fullName evidence="1">Uncharacterized protein</fullName>
    </submittedName>
</protein>
<reference evidence="2 3" key="1">
    <citation type="journal article" date="2012" name="J. Bacteriol.">
        <title>Draft Genome Sequence of the Soil Bacterium Burkholderia terrae Strain BS001, Which Interacts with Fungal Surface Structures.</title>
        <authorList>
            <person name="Nazir R."/>
            <person name="Hansen M.A."/>
            <person name="Sorensen S."/>
            <person name="van Elsas J.D."/>
        </authorList>
    </citation>
    <scope>NUCLEOTIDE SEQUENCE [LARGE SCALE GENOMIC DNA]</scope>
    <source>
        <strain evidence="2 3">BS001</strain>
    </source>
</reference>
<name>A0AAN1JCF8_9BURK</name>
<dbReference type="RefSeq" id="WP_009770726.1">
    <property type="nucleotide sequence ID" value="NZ_AKAU01000282.1"/>
</dbReference>
<reference evidence="1 4" key="2">
    <citation type="submission" date="2018-01" db="EMBL/GenBank/DDBJ databases">
        <title>Species boundaries and ecological features among Paraburkholderia terrae DSMZ17804T, P. hospita DSMZ17164T and P. caribensis DSMZ13236T.</title>
        <authorList>
            <person name="Pratama A.A."/>
        </authorList>
    </citation>
    <scope>NUCLEOTIDE SEQUENCE [LARGE SCALE GENOMIC DNA]</scope>
    <source>
        <strain evidence="1 4">DSM 17164</strain>
    </source>
</reference>
<evidence type="ECO:0000313" key="4">
    <source>
        <dbReference type="Proteomes" id="UP000236649"/>
    </source>
</evidence>
<gene>
    <name evidence="1" type="ORF">C2L64_24420</name>
    <name evidence="2" type="ORF">WQE_45283</name>
</gene>
<dbReference type="Proteomes" id="UP000236649">
    <property type="component" value="Chromosome 2"/>
</dbReference>